<dbReference type="Proteomes" id="UP001565474">
    <property type="component" value="Unassembled WGS sequence"/>
</dbReference>
<sequence length="42" mass="4678">MMLRCMSPHVALQLHWKIAASPLVLGLKRTSVDGQPLNEYTA</sequence>
<dbReference type="EMBL" id="JBGBZN010000002">
    <property type="protein sequence ID" value="MEY9471672.1"/>
    <property type="molecule type" value="Genomic_DNA"/>
</dbReference>
<reference evidence="1 2" key="1">
    <citation type="submission" date="2024-07" db="EMBL/GenBank/DDBJ databases">
        <title>Genomic Encyclopedia of Type Strains, Phase V (KMG-V): Genome sequencing to study the core and pangenomes of soil and plant-associated prokaryotes.</title>
        <authorList>
            <person name="Whitman W."/>
        </authorList>
    </citation>
    <scope>NUCLEOTIDE SEQUENCE [LARGE SCALE GENOMIC DNA]</scope>
    <source>
        <strain evidence="1 2">USDA 222</strain>
    </source>
</reference>
<proteinExistence type="predicted"/>
<name>A0ABV4GIA6_9BRAD</name>
<keyword evidence="2" id="KW-1185">Reference proteome</keyword>
<gene>
    <name evidence="1" type="ORF">ABH992_004071</name>
</gene>
<organism evidence="1 2">
    <name type="scientific">Bradyrhizobium yuanmingense</name>
    <dbReference type="NCBI Taxonomy" id="108015"/>
    <lineage>
        <taxon>Bacteria</taxon>
        <taxon>Pseudomonadati</taxon>
        <taxon>Pseudomonadota</taxon>
        <taxon>Alphaproteobacteria</taxon>
        <taxon>Hyphomicrobiales</taxon>
        <taxon>Nitrobacteraceae</taxon>
        <taxon>Bradyrhizobium</taxon>
    </lineage>
</organism>
<protein>
    <submittedName>
        <fullName evidence="1">Uncharacterized protein</fullName>
    </submittedName>
</protein>
<evidence type="ECO:0000313" key="2">
    <source>
        <dbReference type="Proteomes" id="UP001565474"/>
    </source>
</evidence>
<comment type="caution">
    <text evidence="1">The sequence shown here is derived from an EMBL/GenBank/DDBJ whole genome shotgun (WGS) entry which is preliminary data.</text>
</comment>
<evidence type="ECO:0000313" key="1">
    <source>
        <dbReference type="EMBL" id="MEY9471672.1"/>
    </source>
</evidence>
<accession>A0ABV4GIA6</accession>